<gene>
    <name evidence="2" type="ORF">BDV95DRAFT_610313</name>
</gene>
<feature type="transmembrane region" description="Helical" evidence="1">
    <location>
        <begin position="34"/>
        <end position="55"/>
    </location>
</feature>
<keyword evidence="1" id="KW-0812">Transmembrane</keyword>
<dbReference type="EMBL" id="JAADJZ010000021">
    <property type="protein sequence ID" value="KAF2867874.1"/>
    <property type="molecule type" value="Genomic_DNA"/>
</dbReference>
<dbReference type="AlphaFoldDB" id="A0A7C8I0Z8"/>
<accession>A0A7C8I0Z8</accession>
<name>A0A7C8I0Z8_9PLEO</name>
<sequence>MAPATYDSRYKDSSVFDDFQPPQQGVNTVPFNPLFLLLLLAILILTAQMIIFAVISNRARKLTEDEEYVVGIARMFEGQRNLDSPGYLPPYSLQDEHSVVVASDAPPSYEDAVAN</sequence>
<dbReference type="Proteomes" id="UP000481861">
    <property type="component" value="Unassembled WGS sequence"/>
</dbReference>
<evidence type="ECO:0000256" key="1">
    <source>
        <dbReference type="SAM" id="Phobius"/>
    </source>
</evidence>
<evidence type="ECO:0000313" key="2">
    <source>
        <dbReference type="EMBL" id="KAF2867874.1"/>
    </source>
</evidence>
<organism evidence="2 3">
    <name type="scientific">Massariosphaeria phaeospora</name>
    <dbReference type="NCBI Taxonomy" id="100035"/>
    <lineage>
        <taxon>Eukaryota</taxon>
        <taxon>Fungi</taxon>
        <taxon>Dikarya</taxon>
        <taxon>Ascomycota</taxon>
        <taxon>Pezizomycotina</taxon>
        <taxon>Dothideomycetes</taxon>
        <taxon>Pleosporomycetidae</taxon>
        <taxon>Pleosporales</taxon>
        <taxon>Pleosporales incertae sedis</taxon>
        <taxon>Massariosphaeria</taxon>
    </lineage>
</organism>
<evidence type="ECO:0000313" key="3">
    <source>
        <dbReference type="Proteomes" id="UP000481861"/>
    </source>
</evidence>
<protein>
    <submittedName>
        <fullName evidence="2">Uncharacterized protein</fullName>
    </submittedName>
</protein>
<proteinExistence type="predicted"/>
<keyword evidence="1" id="KW-1133">Transmembrane helix</keyword>
<keyword evidence="3" id="KW-1185">Reference proteome</keyword>
<keyword evidence="1" id="KW-0472">Membrane</keyword>
<reference evidence="2 3" key="1">
    <citation type="submission" date="2020-01" db="EMBL/GenBank/DDBJ databases">
        <authorList>
            <consortium name="DOE Joint Genome Institute"/>
            <person name="Haridas S."/>
            <person name="Albert R."/>
            <person name="Binder M."/>
            <person name="Bloem J."/>
            <person name="Labutti K."/>
            <person name="Salamov A."/>
            <person name="Andreopoulos B."/>
            <person name="Baker S.E."/>
            <person name="Barry K."/>
            <person name="Bills G."/>
            <person name="Bluhm B.H."/>
            <person name="Cannon C."/>
            <person name="Castanera R."/>
            <person name="Culley D.E."/>
            <person name="Daum C."/>
            <person name="Ezra D."/>
            <person name="Gonzalez J.B."/>
            <person name="Henrissat B."/>
            <person name="Kuo A."/>
            <person name="Liang C."/>
            <person name="Lipzen A."/>
            <person name="Lutzoni F."/>
            <person name="Magnuson J."/>
            <person name="Mondo S."/>
            <person name="Nolan M."/>
            <person name="Ohm R."/>
            <person name="Pangilinan J."/>
            <person name="Park H.-J.H."/>
            <person name="Ramirez L."/>
            <person name="Alfaro M."/>
            <person name="Sun H."/>
            <person name="Tritt A."/>
            <person name="Yoshinaga Y."/>
            <person name="Zwiers L.-H.L."/>
            <person name="Turgeon B.G."/>
            <person name="Goodwin S.B."/>
            <person name="Spatafora J.W."/>
            <person name="Crous P.W."/>
            <person name="Grigoriev I.V."/>
        </authorList>
    </citation>
    <scope>NUCLEOTIDE SEQUENCE [LARGE SCALE GENOMIC DNA]</scope>
    <source>
        <strain evidence="2 3">CBS 611.86</strain>
    </source>
</reference>
<comment type="caution">
    <text evidence="2">The sequence shown here is derived from an EMBL/GenBank/DDBJ whole genome shotgun (WGS) entry which is preliminary data.</text>
</comment>